<dbReference type="Gene3D" id="3.10.490.10">
    <property type="entry name" value="Gamma-glutamyl cyclotransferase-like"/>
    <property type="match status" value="2"/>
</dbReference>
<comment type="caution">
    <text evidence="2">The sequence shown here is derived from an EMBL/GenBank/DDBJ whole genome shotgun (WGS) entry which is preliminary data.</text>
</comment>
<dbReference type="Proteomes" id="UP001168505">
    <property type="component" value="Unassembled WGS sequence"/>
</dbReference>
<protein>
    <submittedName>
        <fullName evidence="2">Gamma-glutamylcyclotransferase family protein</fullName>
    </submittedName>
</protein>
<dbReference type="InterPro" id="IPR036568">
    <property type="entry name" value="GGCT-like_sf"/>
</dbReference>
<reference evidence="2" key="1">
    <citation type="submission" date="2023-06" db="EMBL/GenBank/DDBJ databases">
        <authorList>
            <person name="Zeman M."/>
            <person name="Kubasova T."/>
            <person name="Jahodarova E."/>
            <person name="Nykrynova M."/>
            <person name="Rychlik I."/>
        </authorList>
    </citation>
    <scope>NUCLEOTIDE SEQUENCE</scope>
    <source>
        <strain evidence="2">15_COKtk</strain>
    </source>
</reference>
<dbReference type="SUPFAM" id="SSF48239">
    <property type="entry name" value="Terpenoid cyclases/Protein prenyltransferases"/>
    <property type="match status" value="1"/>
</dbReference>
<evidence type="ECO:0000313" key="2">
    <source>
        <dbReference type="EMBL" id="MDN0069020.1"/>
    </source>
</evidence>
<dbReference type="Pfam" id="PF06094">
    <property type="entry name" value="GGACT"/>
    <property type="match status" value="1"/>
</dbReference>
<evidence type="ECO:0000313" key="3">
    <source>
        <dbReference type="Proteomes" id="UP001168505"/>
    </source>
</evidence>
<dbReference type="InterPro" id="IPR009288">
    <property type="entry name" value="AIG2-like_dom"/>
</dbReference>
<reference evidence="2" key="2">
    <citation type="submission" date="2023-08" db="EMBL/GenBank/DDBJ databases">
        <title>Identification and characterization of horizontal gene transfer across gut microbiota members of farm animals based on homology search.</title>
        <authorList>
            <person name="Schwarzerova J."/>
            <person name="Nykrynova M."/>
            <person name="Jureckova K."/>
            <person name="Cejkova D."/>
            <person name="Rychlik I."/>
        </authorList>
    </citation>
    <scope>NUCLEOTIDE SEQUENCE</scope>
    <source>
        <strain evidence="2">15_COKtk</strain>
    </source>
</reference>
<dbReference type="AlphaFoldDB" id="A0AAW7JWR4"/>
<dbReference type="RefSeq" id="WP_289826924.1">
    <property type="nucleotide sequence ID" value="NZ_JAUEIR010000004.1"/>
</dbReference>
<dbReference type="InterPro" id="IPR008930">
    <property type="entry name" value="Terpenoid_cyclase/PrenylTrfase"/>
</dbReference>
<organism evidence="2 3">
    <name type="scientific">Collinsella ihumii</name>
    <dbReference type="NCBI Taxonomy" id="1720204"/>
    <lineage>
        <taxon>Bacteria</taxon>
        <taxon>Bacillati</taxon>
        <taxon>Actinomycetota</taxon>
        <taxon>Coriobacteriia</taxon>
        <taxon>Coriobacteriales</taxon>
        <taxon>Coriobacteriaceae</taxon>
        <taxon>Collinsella</taxon>
    </lineage>
</organism>
<feature type="domain" description="Gamma-glutamylcyclotransferase AIG2-like" evidence="1">
    <location>
        <begin position="214"/>
        <end position="325"/>
    </location>
</feature>
<proteinExistence type="predicted"/>
<sequence length="508" mass="57156">MELKLIRDPFIQVNSAGPKEKMYLRPDTEQIDHMNTTLAHFRDCEPVDSDDFAAALDQILDFQREDGSFSYFSDYRMESDCRVDFVYRPSYACCQILMRAVLAMHEPPSPESSLYDALRRALTFCCTRGLAGHGFDSEVQQIDDLRNFASAGYLEFAERLTDICPDFCTMVASIISEYEQRLSGCRTIVGFGTDITIRVAELLELFGREALIPVFVYGSLMEGMRNASILKGCAHRGPARLNGHALYSLGSFPGIKPSDDGGCTLGEVRMVDARTLEKLDELEDNGKLYRRAGVEVVMQGMLHAHDRKCQAWTYEYLGEVESASRVPEQLQPWSRTIALRKTHVWYVAYGSCMSYERFMCYLAGGTCKDNGRTYEGCSDPTPSICTASMPLFHDVYFGNESRSWGGAGVAFLDVDNPGFTHARAYLITREQYEQVRDQEGRSDQWYGREVELGTRAGIPMLTFTSADKRPHNTPSEAYLSTMRLGMSEAFPGYASAEDPELLLAEHLK</sequence>
<gene>
    <name evidence="2" type="ORF">QVN40_04800</name>
</gene>
<evidence type="ECO:0000259" key="1">
    <source>
        <dbReference type="Pfam" id="PF06094"/>
    </source>
</evidence>
<dbReference type="InterPro" id="IPR013024">
    <property type="entry name" value="GGCT-like"/>
</dbReference>
<dbReference type="EMBL" id="JAUEIR010000004">
    <property type="protein sequence ID" value="MDN0069020.1"/>
    <property type="molecule type" value="Genomic_DNA"/>
</dbReference>
<dbReference type="SUPFAM" id="SSF110857">
    <property type="entry name" value="Gamma-glutamyl cyclotransferase-like"/>
    <property type="match status" value="1"/>
</dbReference>
<accession>A0AAW7JWR4</accession>
<name>A0AAW7JWR4_9ACTN</name>
<dbReference type="CDD" id="cd06661">
    <property type="entry name" value="GGCT_like"/>
    <property type="match status" value="1"/>
</dbReference>